<organism evidence="13 14">
    <name type="scientific">Vulcanimicrobium alpinum</name>
    <dbReference type="NCBI Taxonomy" id="3016050"/>
    <lineage>
        <taxon>Bacteria</taxon>
        <taxon>Bacillati</taxon>
        <taxon>Vulcanimicrobiota</taxon>
        <taxon>Vulcanimicrobiia</taxon>
        <taxon>Vulcanimicrobiales</taxon>
        <taxon>Vulcanimicrobiaceae</taxon>
        <taxon>Vulcanimicrobium</taxon>
    </lineage>
</organism>
<dbReference type="EMBL" id="AP025523">
    <property type="protein sequence ID" value="BDE05867.1"/>
    <property type="molecule type" value="Genomic_DNA"/>
</dbReference>
<evidence type="ECO:0000256" key="2">
    <source>
        <dbReference type="ARBA" id="ARBA00011081"/>
    </source>
</evidence>
<name>A0AAN1XUU5_UNVUL</name>
<evidence type="ECO:0000256" key="5">
    <source>
        <dbReference type="ARBA" id="ARBA00022723"/>
    </source>
</evidence>
<feature type="binding site" evidence="11">
    <location>
        <position position="370"/>
    </location>
    <ligand>
        <name>thiamine diphosphate</name>
        <dbReference type="ChEBI" id="CHEBI:58937"/>
    </ligand>
</feature>
<evidence type="ECO:0000256" key="9">
    <source>
        <dbReference type="ARBA" id="ARBA00023229"/>
    </source>
</evidence>
<feature type="binding site" evidence="11">
    <location>
        <begin position="145"/>
        <end position="146"/>
    </location>
    <ligand>
        <name>thiamine diphosphate</name>
        <dbReference type="ChEBI" id="CHEBI:58937"/>
    </ligand>
</feature>
<dbReference type="GO" id="GO:0009228">
    <property type="term" value="P:thiamine biosynthetic process"/>
    <property type="evidence" value="ECO:0007669"/>
    <property type="project" value="UniProtKB-UniRule"/>
</dbReference>
<protein>
    <recommendedName>
        <fullName evidence="11">1-deoxy-D-xylulose-5-phosphate synthase</fullName>
        <ecNumber evidence="11">2.2.1.7</ecNumber>
    </recommendedName>
    <alternativeName>
        <fullName evidence="11">1-deoxyxylulose-5-phosphate synthase</fullName>
        <shortName evidence="11">DXP synthase</shortName>
        <shortName evidence="11">DXPS</shortName>
    </alternativeName>
</protein>
<dbReference type="Pfam" id="PF02779">
    <property type="entry name" value="Transket_pyr"/>
    <property type="match status" value="1"/>
</dbReference>
<comment type="function">
    <text evidence="10 11">Catalyzes the acyloin condensation reaction between C atoms 2 and 3 of pyruvate and glyceraldehyde 3-phosphate to yield 1-deoxy-D-xylulose-5-phosphate (DXP).</text>
</comment>
<dbReference type="InterPro" id="IPR020826">
    <property type="entry name" value="Transketolase_BS"/>
</dbReference>
<proteinExistence type="inferred from homology"/>
<comment type="subunit">
    <text evidence="3 11">Homodimer.</text>
</comment>
<comment type="catalytic activity">
    <reaction evidence="11">
        <text>D-glyceraldehyde 3-phosphate + pyruvate + H(+) = 1-deoxy-D-xylulose 5-phosphate + CO2</text>
        <dbReference type="Rhea" id="RHEA:12605"/>
        <dbReference type="ChEBI" id="CHEBI:15361"/>
        <dbReference type="ChEBI" id="CHEBI:15378"/>
        <dbReference type="ChEBI" id="CHEBI:16526"/>
        <dbReference type="ChEBI" id="CHEBI:57792"/>
        <dbReference type="ChEBI" id="CHEBI:59776"/>
        <dbReference type="EC" id="2.2.1.7"/>
    </reaction>
</comment>
<dbReference type="FunFam" id="3.40.50.970:FF:000005">
    <property type="entry name" value="1-deoxy-D-xylulose-5-phosphate synthase"/>
    <property type="match status" value="1"/>
</dbReference>
<dbReference type="Proteomes" id="UP001317532">
    <property type="component" value="Chromosome"/>
</dbReference>
<sequence length="628" mass="66866">MILERIASPADVKRLPRPELDQLAREIRETLIRVCAANGGHLAPNLGVVELTLALHRVLELPRDVVVWDVSHQSYVHKLLTGRAGRFETLRQAGGISGFAMRTESEYDQFGAGHASTAISAALGMATARDLKGGSETVVAVIGDGAMTGGLAYEAINNAGLLKSNFIVILNDNEMSIAPNVGSIASYLGVLRSKPFFTWGREVTKGVLDHVPLGGTARKALSTAELAAMRFVSPEHKAPVIFEEMGFRYIGPVDGHDLDTLIDVISNARKIGGPVLLHVKTVKGKGYDIAEGDSRTFHGVGPGVYHPDEGKLEKKAARITFAQAFADALIAAAQRDPRVIGITAAMPDGTGLAKFAKAFPSRYFDVGIAEAHAVCFGAGASTRGIRPVAAIYSTFLQRAYDQIVHDVAIQQLPVVFAMDRAGFVGDDGPTHMGLYDVAYLRTLPGITIMAPRNEYEVGPMLDLALTLDGPAAIRYPRGSTSGKHDEPLAPLVLGRAEVLREGSDVAILALGNTVDVALDAYELLDADGVRPTVVNARFVAPLDETLLIELAETHHRFITLEEHSLAGGFGSAVVEFLSDRGIVAAVERIGVPNVLVQHASQAAQRAQVGLSAENVAARVRTLTPSQTA</sequence>
<comment type="similarity">
    <text evidence="2 11">Belongs to the transketolase family. DXPS subfamily.</text>
</comment>
<dbReference type="InterPro" id="IPR029061">
    <property type="entry name" value="THDP-binding"/>
</dbReference>
<dbReference type="CDD" id="cd07033">
    <property type="entry name" value="TPP_PYR_DXS_TK_like"/>
    <property type="match status" value="1"/>
</dbReference>
<dbReference type="AlphaFoldDB" id="A0AAN1XUU5"/>
<dbReference type="InterPro" id="IPR009014">
    <property type="entry name" value="Transketo_C/PFOR_II"/>
</dbReference>
<dbReference type="FunFam" id="3.40.50.920:FF:000002">
    <property type="entry name" value="1-deoxy-D-xylulose-5-phosphate synthase"/>
    <property type="match status" value="1"/>
</dbReference>
<feature type="binding site" evidence="11">
    <location>
        <position position="173"/>
    </location>
    <ligand>
        <name>Mg(2+)</name>
        <dbReference type="ChEBI" id="CHEBI:18420"/>
    </ligand>
</feature>
<evidence type="ECO:0000256" key="6">
    <source>
        <dbReference type="ARBA" id="ARBA00022842"/>
    </source>
</evidence>
<dbReference type="RefSeq" id="WP_317996879.1">
    <property type="nucleotide sequence ID" value="NZ_AP025523.1"/>
</dbReference>
<dbReference type="NCBIfam" id="NF003933">
    <property type="entry name" value="PRK05444.2-2"/>
    <property type="match status" value="1"/>
</dbReference>
<keyword evidence="7 11" id="KW-0784">Thiamine biosynthesis</keyword>
<dbReference type="Pfam" id="PF02780">
    <property type="entry name" value="Transketolase_C"/>
    <property type="match status" value="1"/>
</dbReference>
<dbReference type="PROSITE" id="PS00802">
    <property type="entry name" value="TRANSKETOLASE_2"/>
    <property type="match status" value="1"/>
</dbReference>
<dbReference type="Gene3D" id="3.40.50.970">
    <property type="match status" value="2"/>
</dbReference>
<dbReference type="SUPFAM" id="SSF52518">
    <property type="entry name" value="Thiamin diphosphate-binding fold (THDP-binding)"/>
    <property type="match status" value="2"/>
</dbReference>
<evidence type="ECO:0000256" key="1">
    <source>
        <dbReference type="ARBA" id="ARBA00004980"/>
    </source>
</evidence>
<dbReference type="InterPro" id="IPR033248">
    <property type="entry name" value="Transketolase_C"/>
</dbReference>
<accession>A0AAN1XUU5</accession>
<dbReference type="InterPro" id="IPR005475">
    <property type="entry name" value="Transketolase-like_Pyr-bd"/>
</dbReference>
<keyword evidence="6 11" id="KW-0460">Magnesium</keyword>
<dbReference type="GO" id="GO:0019288">
    <property type="term" value="P:isopentenyl diphosphate biosynthetic process, methylerythritol 4-phosphate pathway"/>
    <property type="evidence" value="ECO:0007669"/>
    <property type="project" value="TreeGrafter"/>
</dbReference>
<dbReference type="KEGG" id="vab:WPS_11430"/>
<dbReference type="InterPro" id="IPR005477">
    <property type="entry name" value="Dxylulose-5-P_synthase"/>
</dbReference>
<feature type="binding site" evidence="11">
    <location>
        <position position="287"/>
    </location>
    <ligand>
        <name>thiamine diphosphate</name>
        <dbReference type="ChEBI" id="CHEBI:58937"/>
    </ligand>
</feature>
<dbReference type="GO" id="GO:0000287">
    <property type="term" value="F:magnesium ion binding"/>
    <property type="evidence" value="ECO:0007669"/>
    <property type="project" value="UniProtKB-UniRule"/>
</dbReference>
<dbReference type="SMART" id="SM00861">
    <property type="entry name" value="Transket_pyr"/>
    <property type="match status" value="1"/>
</dbReference>
<keyword evidence="8 11" id="KW-0786">Thiamine pyrophosphate</keyword>
<comment type="cofactor">
    <cofactor evidence="11">
        <name>Mg(2+)</name>
        <dbReference type="ChEBI" id="CHEBI:18420"/>
    </cofactor>
    <text evidence="11">Binds 1 Mg(2+) ion per subunit.</text>
</comment>
<dbReference type="NCBIfam" id="TIGR00204">
    <property type="entry name" value="dxs"/>
    <property type="match status" value="1"/>
</dbReference>
<comment type="pathway">
    <text evidence="1 11">Metabolic intermediate biosynthesis; 1-deoxy-D-xylulose 5-phosphate biosynthesis; 1-deoxy-D-xylulose 5-phosphate from D-glyceraldehyde 3-phosphate and pyruvate: step 1/1.</text>
</comment>
<evidence type="ECO:0000259" key="12">
    <source>
        <dbReference type="SMART" id="SM00861"/>
    </source>
</evidence>
<dbReference type="PANTHER" id="PTHR43322:SF5">
    <property type="entry name" value="1-DEOXY-D-XYLULOSE-5-PHOSPHATE SYNTHASE, CHLOROPLASTIC"/>
    <property type="match status" value="1"/>
</dbReference>
<evidence type="ECO:0000313" key="14">
    <source>
        <dbReference type="Proteomes" id="UP001317532"/>
    </source>
</evidence>
<dbReference type="GO" id="GO:0016114">
    <property type="term" value="P:terpenoid biosynthetic process"/>
    <property type="evidence" value="ECO:0007669"/>
    <property type="project" value="UniProtKB-UniRule"/>
</dbReference>
<feature type="domain" description="Transketolase-like pyrimidine-binding" evidence="12">
    <location>
        <begin position="319"/>
        <end position="483"/>
    </location>
</feature>
<dbReference type="Gene3D" id="3.40.50.920">
    <property type="match status" value="1"/>
</dbReference>
<feature type="binding site" evidence="11">
    <location>
        <position position="72"/>
    </location>
    <ligand>
        <name>thiamine diphosphate</name>
        <dbReference type="ChEBI" id="CHEBI:58937"/>
    </ligand>
</feature>
<dbReference type="GO" id="GO:0008661">
    <property type="term" value="F:1-deoxy-D-xylulose-5-phosphate synthase activity"/>
    <property type="evidence" value="ECO:0007669"/>
    <property type="project" value="UniProtKB-UniRule"/>
</dbReference>
<feature type="binding site" evidence="11">
    <location>
        <begin position="113"/>
        <end position="115"/>
    </location>
    <ligand>
        <name>thiamine diphosphate</name>
        <dbReference type="ChEBI" id="CHEBI:58937"/>
    </ligand>
</feature>
<keyword evidence="14" id="KW-1185">Reference proteome</keyword>
<dbReference type="SUPFAM" id="SSF52922">
    <property type="entry name" value="TK C-terminal domain-like"/>
    <property type="match status" value="1"/>
</dbReference>
<keyword evidence="9 11" id="KW-0414">Isoprene biosynthesis</keyword>
<reference evidence="13 14" key="1">
    <citation type="journal article" date="2022" name="ISME Commun">
        <title>Vulcanimicrobium alpinus gen. nov. sp. nov., the first cultivated representative of the candidate phylum 'Eremiobacterota', is a metabolically versatile aerobic anoxygenic phototroph.</title>
        <authorList>
            <person name="Yabe S."/>
            <person name="Muto K."/>
            <person name="Abe K."/>
            <person name="Yokota A."/>
            <person name="Staudigel H."/>
            <person name="Tebo B.M."/>
        </authorList>
    </citation>
    <scope>NUCLEOTIDE SEQUENCE [LARGE SCALE GENOMIC DNA]</scope>
    <source>
        <strain evidence="13 14">WC8-2</strain>
    </source>
</reference>
<dbReference type="PANTHER" id="PTHR43322">
    <property type="entry name" value="1-D-DEOXYXYLULOSE 5-PHOSPHATE SYNTHASE-RELATED"/>
    <property type="match status" value="1"/>
</dbReference>
<evidence type="ECO:0000256" key="4">
    <source>
        <dbReference type="ARBA" id="ARBA00022679"/>
    </source>
</evidence>
<dbReference type="CDD" id="cd02007">
    <property type="entry name" value="TPP_DXS"/>
    <property type="match status" value="1"/>
</dbReference>
<evidence type="ECO:0000256" key="3">
    <source>
        <dbReference type="ARBA" id="ARBA00011738"/>
    </source>
</evidence>
<evidence type="ECO:0000313" key="13">
    <source>
        <dbReference type="EMBL" id="BDE05867.1"/>
    </source>
</evidence>
<dbReference type="GO" id="GO:0030976">
    <property type="term" value="F:thiamine pyrophosphate binding"/>
    <property type="evidence" value="ECO:0007669"/>
    <property type="project" value="UniProtKB-UniRule"/>
</dbReference>
<feature type="binding site" evidence="11">
    <location>
        <position position="173"/>
    </location>
    <ligand>
        <name>thiamine diphosphate</name>
        <dbReference type="ChEBI" id="CHEBI:58937"/>
    </ligand>
</feature>
<dbReference type="GO" id="GO:0005829">
    <property type="term" value="C:cytosol"/>
    <property type="evidence" value="ECO:0007669"/>
    <property type="project" value="TreeGrafter"/>
</dbReference>
<evidence type="ECO:0000256" key="11">
    <source>
        <dbReference type="HAMAP-Rule" id="MF_00315"/>
    </source>
</evidence>
<gene>
    <name evidence="13" type="primary">dxs1</name>
    <name evidence="11" type="synonym">dxs</name>
    <name evidence="13" type="ORF">WPS_11430</name>
</gene>
<comment type="cofactor">
    <cofactor evidence="11">
        <name>thiamine diphosphate</name>
        <dbReference type="ChEBI" id="CHEBI:58937"/>
    </cofactor>
    <text evidence="11">Binds 1 thiamine pyrophosphate per subunit.</text>
</comment>
<feature type="binding site" evidence="11">
    <location>
        <position position="144"/>
    </location>
    <ligand>
        <name>Mg(2+)</name>
        <dbReference type="ChEBI" id="CHEBI:18420"/>
    </ligand>
</feature>
<evidence type="ECO:0000256" key="10">
    <source>
        <dbReference type="ARBA" id="ARBA00055605"/>
    </source>
</evidence>
<keyword evidence="4 11" id="KW-0808">Transferase</keyword>
<dbReference type="HAMAP" id="MF_00315">
    <property type="entry name" value="DXP_synth"/>
    <property type="match status" value="1"/>
</dbReference>
<keyword evidence="5 11" id="KW-0479">Metal-binding</keyword>
<dbReference type="EC" id="2.2.1.7" evidence="11"/>
<evidence type="ECO:0000256" key="8">
    <source>
        <dbReference type="ARBA" id="ARBA00023052"/>
    </source>
</evidence>
<evidence type="ECO:0000256" key="7">
    <source>
        <dbReference type="ARBA" id="ARBA00022977"/>
    </source>
</evidence>
<dbReference type="Pfam" id="PF13292">
    <property type="entry name" value="DXP_synthase_N"/>
    <property type="match status" value="1"/>
</dbReference>